<dbReference type="KEGG" id="cvt:B843_03925"/>
<dbReference type="RefSeq" id="WP_025252217.1">
    <property type="nucleotide sequence ID" value="NZ_CP004353.1"/>
</dbReference>
<reference evidence="3 4" key="1">
    <citation type="submission" date="2013-02" db="EMBL/GenBank/DDBJ databases">
        <title>The complete genome sequence of Corynebacterium vitaeruminis DSM 20294.</title>
        <authorList>
            <person name="Ruckert C."/>
            <person name="Albersmeier A."/>
            <person name="Kalinowski J."/>
        </authorList>
    </citation>
    <scope>NUCLEOTIDE SEQUENCE [LARGE SCALE GENOMIC DNA]</scope>
    <source>
        <strain evidence="4">ATCC 10234</strain>
    </source>
</reference>
<evidence type="ECO:0000313" key="3">
    <source>
        <dbReference type="EMBL" id="AHI22174.1"/>
    </source>
</evidence>
<name>W5XZN5_9CORY</name>
<evidence type="ECO:0000259" key="2">
    <source>
        <dbReference type="SMART" id="SM00507"/>
    </source>
</evidence>
<dbReference type="Proteomes" id="UP000019222">
    <property type="component" value="Chromosome"/>
</dbReference>
<feature type="compositionally biased region" description="Basic residues" evidence="1">
    <location>
        <begin position="316"/>
        <end position="332"/>
    </location>
</feature>
<dbReference type="SMART" id="SM00507">
    <property type="entry name" value="HNHc"/>
    <property type="match status" value="1"/>
</dbReference>
<gene>
    <name evidence="3" type="ORF">B843_03925</name>
</gene>
<sequence length="332" mass="36403">MNALRAYGAARGNPLALLREARGRSAAEIAAEGVEDADAALLCQLADVYVGETSFSRRQKDAVAAIEANGHSMAALEVVERLARALPQQHLKWQLRVELCRTPGSAGELEAHGAMLLAELKPERKDPEPGARIKRRPSQVWSVTFTGPAEKIAEIYEPIKHEDDPVEAARAAMSGGGGVATVLRPMVVIPLDELDTVLDGTGDETVLRCSDGVERTSTQVAQMAMEKRWHFALMHPVEGPVDLVRSERVANRKQRMLATAENPTCPWDGCNKPADECQVHHLRPWQLGGHTVSKNLTTCCAYHNGVNDDNPNAPPRRGRLERRGGRVKRVYR</sequence>
<feature type="domain" description="HNH nuclease" evidence="2">
    <location>
        <begin position="252"/>
        <end position="305"/>
    </location>
</feature>
<dbReference type="HOGENOM" id="CLU_051470_0_0_11"/>
<protein>
    <recommendedName>
        <fullName evidence="2">HNH nuclease domain-containing protein</fullName>
    </recommendedName>
</protein>
<keyword evidence="4" id="KW-1185">Reference proteome</keyword>
<dbReference type="EMBL" id="CP004353">
    <property type="protein sequence ID" value="AHI22174.1"/>
    <property type="molecule type" value="Genomic_DNA"/>
</dbReference>
<dbReference type="InterPro" id="IPR003615">
    <property type="entry name" value="HNH_nuc"/>
</dbReference>
<dbReference type="Gene3D" id="1.10.30.50">
    <property type="match status" value="1"/>
</dbReference>
<dbReference type="AlphaFoldDB" id="W5XZN5"/>
<accession>W5XZN5</accession>
<dbReference type="eggNOG" id="COG1403">
    <property type="taxonomic scope" value="Bacteria"/>
</dbReference>
<evidence type="ECO:0000313" key="4">
    <source>
        <dbReference type="Proteomes" id="UP000019222"/>
    </source>
</evidence>
<dbReference type="STRING" id="1224164.B843_03925"/>
<evidence type="ECO:0000256" key="1">
    <source>
        <dbReference type="SAM" id="MobiDB-lite"/>
    </source>
</evidence>
<dbReference type="CDD" id="cd00085">
    <property type="entry name" value="HNHc"/>
    <property type="match status" value="1"/>
</dbReference>
<organism evidence="3 4">
    <name type="scientific">Corynebacterium vitaeruminis DSM 20294</name>
    <dbReference type="NCBI Taxonomy" id="1224164"/>
    <lineage>
        <taxon>Bacteria</taxon>
        <taxon>Bacillati</taxon>
        <taxon>Actinomycetota</taxon>
        <taxon>Actinomycetes</taxon>
        <taxon>Mycobacteriales</taxon>
        <taxon>Corynebacteriaceae</taxon>
        <taxon>Corynebacterium</taxon>
    </lineage>
</organism>
<dbReference type="PATRIC" id="fig|1224164.3.peg.776"/>
<proteinExistence type="predicted"/>
<feature type="region of interest" description="Disordered" evidence="1">
    <location>
        <begin position="304"/>
        <end position="332"/>
    </location>
</feature>